<keyword evidence="4" id="KW-0106">Calcium</keyword>
<evidence type="ECO:0000313" key="7">
    <source>
        <dbReference type="Proteomes" id="UP000069443"/>
    </source>
</evidence>
<evidence type="ECO:0000256" key="3">
    <source>
        <dbReference type="ARBA" id="ARBA00022801"/>
    </source>
</evidence>
<protein>
    <submittedName>
        <fullName evidence="6">Arylsulfatase atsA</fullName>
    </submittedName>
</protein>
<dbReference type="STRING" id="228230.RMCC_4312"/>
<dbReference type="Gene3D" id="3.30.1120.10">
    <property type="match status" value="1"/>
</dbReference>
<evidence type="ECO:0000256" key="2">
    <source>
        <dbReference type="ARBA" id="ARBA00022723"/>
    </source>
</evidence>
<comment type="caution">
    <text evidence="6">The sequence shown here is derived from an EMBL/GenBank/DDBJ whole genome shotgun (WGS) entry which is preliminary data.</text>
</comment>
<dbReference type="Proteomes" id="UP000069443">
    <property type="component" value="Unassembled WGS sequence"/>
</dbReference>
<dbReference type="Pfam" id="PF00884">
    <property type="entry name" value="Sulfatase"/>
    <property type="match status" value="1"/>
</dbReference>
<feature type="domain" description="Sulfatase N-terminal" evidence="5">
    <location>
        <begin position="45"/>
        <end position="474"/>
    </location>
</feature>
<dbReference type="Gene3D" id="3.40.720.10">
    <property type="entry name" value="Alkaline Phosphatase, subunit A"/>
    <property type="match status" value="1"/>
</dbReference>
<dbReference type="AlphaFoldDB" id="A0A100WFM9"/>
<dbReference type="GO" id="GO:0046872">
    <property type="term" value="F:metal ion binding"/>
    <property type="evidence" value="ECO:0007669"/>
    <property type="project" value="UniProtKB-KW"/>
</dbReference>
<evidence type="ECO:0000313" key="6">
    <source>
        <dbReference type="EMBL" id="GAS97346.1"/>
    </source>
</evidence>
<evidence type="ECO:0000256" key="4">
    <source>
        <dbReference type="ARBA" id="ARBA00022837"/>
    </source>
</evidence>
<dbReference type="EMBL" id="BCSY01000071">
    <property type="protein sequence ID" value="GAS97346.1"/>
    <property type="molecule type" value="Genomic_DNA"/>
</dbReference>
<accession>A0A100WFM9</accession>
<evidence type="ECO:0000256" key="1">
    <source>
        <dbReference type="ARBA" id="ARBA00008779"/>
    </source>
</evidence>
<reference evidence="7" key="2">
    <citation type="submission" date="2016-02" db="EMBL/GenBank/DDBJ databases">
        <title>Draft genome sequence of five rapidly growing Mycobacterium species.</title>
        <authorList>
            <person name="Katahira K."/>
            <person name="Gotou Y."/>
            <person name="Iida K."/>
            <person name="Ogura Y."/>
            <person name="Hayashi T."/>
        </authorList>
    </citation>
    <scope>NUCLEOTIDE SEQUENCE [LARGE SCALE GENOMIC DNA]</scope>
    <source>
        <strain evidence="7">JCM15298</strain>
    </source>
</reference>
<keyword evidence="2" id="KW-0479">Metal-binding</keyword>
<sequence>MHGGSDDRNGVAMAAEFNGKIAVDIRDSEPDWTPYAAPTAPPGAPNILYLVWDDTGIATWDCFGGLVQMPAMRRIAGKGVRLSQFHTTALCSPTRASLLTGRNPTTVGMATIEEFTDGFPNCNGRIPADTALLSEVLAERGYNTYAIGKWHLTPLEESNLAATKRHWPLGRGFERFYGFMGGETDQWYPDLVYDNHPVTPPATPDEGYHLSKDLADKTIEFIRDSKVIAPDKPWFSYLCPGAGHAPHHVFAEWADRYAGTFDMGYERYRELVLENQKKLGIVPPDTELSPVNPYLDVKGPGGEPWPLQDTVRPWDTLDDDEKRLFARMAEVFAGFLSYTDAQIGRILDYLEESDQLDNTIIVVISDNGASGEGGPNGSVNENKFFNGYIDTVEESMRFYDQLGGPDTYNHYPIGWAMAFNTPYKLFKRYASHEGGIADTAIISWPNGIDAHGEVRDHYVNVCDITPTVYDLLGITPPAEVGGIAQKPLDGVSFKAALADPGADTGKRTQFYTMLGTRGIWHDGWFANTVHAASPAGWSHFDADRWELFHIESDRSQCRDLAAQHPDKLEELKALWFAEAAKYNGLPLGDLNIFETLGRWRPYLAVDRTNFTYYPGTAEVGTGAAAELRGQSFSVLAEVTVDTADAEGVLFKHGAGHGGHVLFIQDGRLQYVYNFMGEDEQRVSAEAPAPLGIHVFGVRYDRTGTVEGSHTPLGDITLHVDDTVVATRTGVRTHPGSFGLSGSGIAVGRNNGQAVCGAYRAPFAFTGGTIAKVVVDISGAPYRDVERELAQAFAKD</sequence>
<organism evidence="6 7">
    <name type="scientific">Mycolicibacterium canariasense</name>
    <name type="common">Mycobacterium canariasense</name>
    <dbReference type="NCBI Taxonomy" id="228230"/>
    <lineage>
        <taxon>Bacteria</taxon>
        <taxon>Bacillati</taxon>
        <taxon>Actinomycetota</taxon>
        <taxon>Actinomycetes</taxon>
        <taxon>Mycobacteriales</taxon>
        <taxon>Mycobacteriaceae</taxon>
        <taxon>Mycolicibacterium</taxon>
    </lineage>
</organism>
<dbReference type="InterPro" id="IPR024607">
    <property type="entry name" value="Sulfatase_CS"/>
</dbReference>
<dbReference type="CDD" id="cd16025">
    <property type="entry name" value="PAS_like"/>
    <property type="match status" value="1"/>
</dbReference>
<dbReference type="InterPro" id="IPR017850">
    <property type="entry name" value="Alkaline_phosphatase_core_sf"/>
</dbReference>
<reference evidence="7" key="1">
    <citation type="journal article" date="2016" name="Genome Announc.">
        <title>Draft Genome Sequences of Five Rapidly Growing Mycobacterium Species, M. thermoresistibile, M. fortuitum subsp. acetamidolyticum, M. canariasense, M. brisbanense, and M. novocastrense.</title>
        <authorList>
            <person name="Katahira K."/>
            <person name="Ogura Y."/>
            <person name="Gotoh Y."/>
            <person name="Hayashi T."/>
        </authorList>
    </citation>
    <scope>NUCLEOTIDE SEQUENCE [LARGE SCALE GENOMIC DNA]</scope>
    <source>
        <strain evidence="7">JCM15298</strain>
    </source>
</reference>
<dbReference type="SUPFAM" id="SSF53649">
    <property type="entry name" value="Alkaline phosphatase-like"/>
    <property type="match status" value="1"/>
</dbReference>
<dbReference type="InterPro" id="IPR000917">
    <property type="entry name" value="Sulfatase_N"/>
</dbReference>
<dbReference type="PROSITE" id="PS00523">
    <property type="entry name" value="SULFATASE_1"/>
    <property type="match status" value="1"/>
</dbReference>
<keyword evidence="3" id="KW-0378">Hydrolase</keyword>
<dbReference type="PROSITE" id="PS00149">
    <property type="entry name" value="SULFATASE_2"/>
    <property type="match status" value="1"/>
</dbReference>
<gene>
    <name evidence="6" type="ORF">RMCC_4312</name>
</gene>
<dbReference type="InterPro" id="IPR050738">
    <property type="entry name" value="Sulfatase"/>
</dbReference>
<dbReference type="GO" id="GO:0016787">
    <property type="term" value="F:hydrolase activity"/>
    <property type="evidence" value="ECO:0007669"/>
    <property type="project" value="UniProtKB-KW"/>
</dbReference>
<evidence type="ECO:0000259" key="5">
    <source>
        <dbReference type="Pfam" id="PF00884"/>
    </source>
</evidence>
<dbReference type="PANTHER" id="PTHR42693">
    <property type="entry name" value="ARYLSULFATASE FAMILY MEMBER"/>
    <property type="match status" value="1"/>
</dbReference>
<comment type="similarity">
    <text evidence="1">Belongs to the sulfatase family.</text>
</comment>
<name>A0A100WFM9_MYCCR</name>
<dbReference type="PANTHER" id="PTHR42693:SF43">
    <property type="entry name" value="BLL2667 PROTEIN"/>
    <property type="match status" value="1"/>
</dbReference>
<dbReference type="FunFam" id="3.40.720.10:FF:000038">
    <property type="entry name" value="Arylsulfatase AtsA"/>
    <property type="match status" value="1"/>
</dbReference>
<keyword evidence="7" id="KW-1185">Reference proteome</keyword>
<proteinExistence type="inferred from homology"/>